<dbReference type="EMBL" id="AKWW02000035">
    <property type="protein sequence ID" value="EMF42696.1"/>
    <property type="molecule type" value="Genomic_DNA"/>
</dbReference>
<organism evidence="1 2">
    <name type="scientific">Leptospira interrogans serovar Lora str. TE 1992</name>
    <dbReference type="NCBI Taxonomy" id="1193028"/>
    <lineage>
        <taxon>Bacteria</taxon>
        <taxon>Pseudomonadati</taxon>
        <taxon>Spirochaetota</taxon>
        <taxon>Spirochaetia</taxon>
        <taxon>Leptospirales</taxon>
        <taxon>Leptospiraceae</taxon>
        <taxon>Leptospira</taxon>
    </lineage>
</organism>
<accession>M3EY07</accession>
<dbReference type="AlphaFoldDB" id="M3EY07"/>
<sequence>MLKLYVYNLVYIFLRFKSIREYLFKNSNCILIAEQKSKPASIEL</sequence>
<gene>
    <name evidence="1" type="ORF">LEP1GSC067_4297</name>
</gene>
<name>M3EY07_LEPIR</name>
<reference evidence="1 2" key="1">
    <citation type="submission" date="2013-01" db="EMBL/GenBank/DDBJ databases">
        <authorList>
            <person name="Harkins D.M."/>
            <person name="Durkin A.S."/>
            <person name="Brinkac L.M."/>
            <person name="Haft D.H."/>
            <person name="Selengut J.D."/>
            <person name="Sanka R."/>
            <person name="DePew J."/>
            <person name="Purushe J."/>
            <person name="Hartskeerl R.A."/>
            <person name="Ahmed A."/>
            <person name="van der Linden H."/>
            <person name="Goris M.G.A."/>
            <person name="Vinetz J.M."/>
            <person name="Sutton G.G."/>
            <person name="Nierman W.C."/>
            <person name="Fouts D.E."/>
        </authorList>
    </citation>
    <scope>NUCLEOTIDE SEQUENCE [LARGE SCALE GENOMIC DNA]</scope>
    <source>
        <strain evidence="1 2">TE 1992</strain>
    </source>
</reference>
<proteinExistence type="predicted"/>
<dbReference type="Proteomes" id="UP000011754">
    <property type="component" value="Unassembled WGS sequence"/>
</dbReference>
<protein>
    <submittedName>
        <fullName evidence="1">Uncharacterized protein</fullName>
    </submittedName>
</protein>
<evidence type="ECO:0000313" key="2">
    <source>
        <dbReference type="Proteomes" id="UP000011754"/>
    </source>
</evidence>
<comment type="caution">
    <text evidence="1">The sequence shown here is derived from an EMBL/GenBank/DDBJ whole genome shotgun (WGS) entry which is preliminary data.</text>
</comment>
<evidence type="ECO:0000313" key="1">
    <source>
        <dbReference type="EMBL" id="EMF42696.1"/>
    </source>
</evidence>